<feature type="domain" description="Alpha-glycerophosphate oxidase C-terminal" evidence="8">
    <location>
        <begin position="417"/>
        <end position="501"/>
    </location>
</feature>
<dbReference type="SUPFAM" id="SSF51905">
    <property type="entry name" value="FAD/NAD(P)-binding domain"/>
    <property type="match status" value="1"/>
</dbReference>
<dbReference type="GO" id="GO:0004368">
    <property type="term" value="F:glycerol-3-phosphate dehydrogenase (quinone) activity"/>
    <property type="evidence" value="ECO:0007669"/>
    <property type="project" value="InterPro"/>
</dbReference>
<sequence length="529" mass="59283">MNRAEKITKIEKNPEKVWDVIIIGGGATGLGVALDAVSRGLNTLLVEQSDFTKGTSSRSTKLVHGGVRYLAQGNIDLVREALRERGLLQKNAPHLVQNEVFVIPNYTRFNKLFYTVGLKMYDLLSGKLSLGKSKGISKKQTISRIPTINQKGLKGGVVYHDGQFDDSRLAINVAQTAIEQGADVFNYFEVNGLLKNGEEITGVKAIDKESGKEYNFKGKAVINATGVFVDEIMEMDQPDHKKTIRPSQGVHLVLDKEFMPGKDAIMIPKTDDGRVLFAVPWHDKVVVGTTDTPLDEHSLEPTALEEEIEFILTTAKKYLSKAPTRKDVKSVFAGLRPLAAPKGDSDKTKEISRSHKIIVSESGLITITGGKWTTFRKMGEDTVDKAVKVRQLKGNESRTEEMQIHGYVENVDFRDPLYFYGSDKAGIESLFEENPDWSKPIHENYPYLKAQVIWAVRHEMARTVEDFLARRVRVLFLDARAAIEMAETVAGLMQREFGKDDSWAKEQTESFIELANRYLLEEYKPAQTI</sequence>
<reference evidence="9 10" key="1">
    <citation type="submission" date="2017-11" db="EMBL/GenBank/DDBJ databases">
        <title>Rhodohalobacter 15182 sp. nov., isolated from a salt lake.</title>
        <authorList>
            <person name="Han S."/>
        </authorList>
    </citation>
    <scope>NUCLEOTIDE SEQUENCE [LARGE SCALE GENOMIC DNA]</scope>
    <source>
        <strain evidence="9 10">15182</strain>
    </source>
</reference>
<evidence type="ECO:0000256" key="4">
    <source>
        <dbReference type="ARBA" id="ARBA00022798"/>
    </source>
</evidence>
<dbReference type="InterPro" id="IPR031656">
    <property type="entry name" value="DAO_C"/>
</dbReference>
<accession>A0A2N0VEF3</accession>
<dbReference type="PRINTS" id="PR01001">
    <property type="entry name" value="FADG3PDH"/>
</dbReference>
<comment type="cofactor">
    <cofactor evidence="1">
        <name>FAD</name>
        <dbReference type="ChEBI" id="CHEBI:57692"/>
    </cofactor>
</comment>
<evidence type="ECO:0000259" key="7">
    <source>
        <dbReference type="Pfam" id="PF01266"/>
    </source>
</evidence>
<dbReference type="PANTHER" id="PTHR11985:SF35">
    <property type="entry name" value="ANAEROBIC GLYCEROL-3-PHOSPHATE DEHYDROGENASE SUBUNIT A"/>
    <property type="match status" value="1"/>
</dbReference>
<evidence type="ECO:0000313" key="9">
    <source>
        <dbReference type="EMBL" id="PKD42581.1"/>
    </source>
</evidence>
<dbReference type="PANTHER" id="PTHR11985">
    <property type="entry name" value="GLYCEROL-3-PHOSPHATE DEHYDROGENASE"/>
    <property type="match status" value="1"/>
</dbReference>
<evidence type="ECO:0000313" key="10">
    <source>
        <dbReference type="Proteomes" id="UP000233398"/>
    </source>
</evidence>
<dbReference type="SUPFAM" id="SSF54373">
    <property type="entry name" value="FAD-linked reductases, C-terminal domain"/>
    <property type="match status" value="1"/>
</dbReference>
<evidence type="ECO:0000256" key="1">
    <source>
        <dbReference type="ARBA" id="ARBA00001974"/>
    </source>
</evidence>
<dbReference type="Gene3D" id="3.30.9.10">
    <property type="entry name" value="D-Amino Acid Oxidase, subunit A, domain 2"/>
    <property type="match status" value="1"/>
</dbReference>
<dbReference type="InterPro" id="IPR038299">
    <property type="entry name" value="DAO_C_sf"/>
</dbReference>
<feature type="domain" description="FAD dependent oxidoreductase" evidence="7">
    <location>
        <begin position="19"/>
        <end position="372"/>
    </location>
</feature>
<dbReference type="EMBL" id="PISP01000006">
    <property type="protein sequence ID" value="PKD42581.1"/>
    <property type="molecule type" value="Genomic_DNA"/>
</dbReference>
<keyword evidence="4" id="KW-0319">Glycerol metabolism</keyword>
<protein>
    <submittedName>
        <fullName evidence="9">FAD-dependent oxidoreductase</fullName>
    </submittedName>
</protein>
<dbReference type="GO" id="GO:0046168">
    <property type="term" value="P:glycerol-3-phosphate catabolic process"/>
    <property type="evidence" value="ECO:0007669"/>
    <property type="project" value="TreeGrafter"/>
</dbReference>
<dbReference type="Proteomes" id="UP000233398">
    <property type="component" value="Unassembled WGS sequence"/>
</dbReference>
<dbReference type="Gene3D" id="1.10.8.870">
    <property type="entry name" value="Alpha-glycerophosphate oxidase, cap domain"/>
    <property type="match status" value="1"/>
</dbReference>
<dbReference type="InterPro" id="IPR036188">
    <property type="entry name" value="FAD/NAD-bd_sf"/>
</dbReference>
<dbReference type="GO" id="GO:0006071">
    <property type="term" value="P:glycerol metabolic process"/>
    <property type="evidence" value="ECO:0007669"/>
    <property type="project" value="UniProtKB-KW"/>
</dbReference>
<dbReference type="InterPro" id="IPR006076">
    <property type="entry name" value="FAD-dep_OxRdtase"/>
</dbReference>
<keyword evidence="10" id="KW-1185">Reference proteome</keyword>
<organism evidence="9 10">
    <name type="scientific">Rhodohalobacter barkolensis</name>
    <dbReference type="NCBI Taxonomy" id="2053187"/>
    <lineage>
        <taxon>Bacteria</taxon>
        <taxon>Pseudomonadati</taxon>
        <taxon>Balneolota</taxon>
        <taxon>Balneolia</taxon>
        <taxon>Balneolales</taxon>
        <taxon>Balneolaceae</taxon>
        <taxon>Rhodohalobacter</taxon>
    </lineage>
</organism>
<name>A0A2N0VEF3_9BACT</name>
<dbReference type="RefSeq" id="WP_101074278.1">
    <property type="nucleotide sequence ID" value="NZ_PISP01000006.1"/>
</dbReference>
<dbReference type="AlphaFoldDB" id="A0A2N0VEF3"/>
<keyword evidence="6" id="KW-0560">Oxidoreductase</keyword>
<evidence type="ECO:0000256" key="5">
    <source>
        <dbReference type="ARBA" id="ARBA00022827"/>
    </source>
</evidence>
<comment type="similarity">
    <text evidence="2">Belongs to the FAD-dependent glycerol-3-phosphate dehydrogenase family.</text>
</comment>
<dbReference type="Pfam" id="PF16901">
    <property type="entry name" value="DAO_C"/>
    <property type="match status" value="1"/>
</dbReference>
<dbReference type="OrthoDB" id="9766796at2"/>
<evidence type="ECO:0000259" key="8">
    <source>
        <dbReference type="Pfam" id="PF16901"/>
    </source>
</evidence>
<evidence type="ECO:0000256" key="2">
    <source>
        <dbReference type="ARBA" id="ARBA00007330"/>
    </source>
</evidence>
<dbReference type="Pfam" id="PF01266">
    <property type="entry name" value="DAO"/>
    <property type="match status" value="1"/>
</dbReference>
<gene>
    <name evidence="9" type="ORF">CWD77_14315</name>
</gene>
<evidence type="ECO:0000256" key="6">
    <source>
        <dbReference type="ARBA" id="ARBA00023002"/>
    </source>
</evidence>
<proteinExistence type="inferred from homology"/>
<keyword evidence="3" id="KW-0285">Flavoprotein</keyword>
<evidence type="ECO:0000256" key="3">
    <source>
        <dbReference type="ARBA" id="ARBA00022630"/>
    </source>
</evidence>
<dbReference type="InterPro" id="IPR000447">
    <property type="entry name" value="G3P_DH_FAD-dep"/>
</dbReference>
<keyword evidence="5" id="KW-0274">FAD</keyword>
<comment type="caution">
    <text evidence="9">The sequence shown here is derived from an EMBL/GenBank/DDBJ whole genome shotgun (WGS) entry which is preliminary data.</text>
</comment>
<dbReference type="Gene3D" id="3.50.50.60">
    <property type="entry name" value="FAD/NAD(P)-binding domain"/>
    <property type="match status" value="1"/>
</dbReference>